<sequence>MKLTAAKPPATALLLVAILSVQFGSALAKSLFNDLGPWGVVALRVSFSALLLFGLGQFKWNSQIRQNLRLIVVFGVVFAAMNSCFYLAIERIPLGVAIAVEFTGPLGLAMLKSQRWLDGCWAMLAAIGIILLTPLAGADLDLWGIVFALIAGICWALYIVCAANVGQKFAGIEGLAWALAVSSLLLLPIGITTAGSAFLNPRLMLMGAGVALLSTTVPYSLEMIALRSMPIKVFGVMLSMEPMVGVLAGFLILGEKLSARSLIACLLVSIAAAGAAKFKSEPA</sequence>
<reference evidence="8 9" key="1">
    <citation type="submission" date="2015-09" db="EMBL/GenBank/DDBJ databases">
        <title>Identification and resolution of microdiversity through metagenomic sequencing of parallel consortia.</title>
        <authorList>
            <person name="Nelson W.C."/>
            <person name="Romine M.F."/>
            <person name="Lindemann S.R."/>
        </authorList>
    </citation>
    <scope>NUCLEOTIDE SEQUENCE [LARGE SCALE GENOMIC DNA]</scope>
    <source>
        <strain evidence="8">Ana</strain>
    </source>
</reference>
<dbReference type="InterPro" id="IPR037185">
    <property type="entry name" value="EmrE-like"/>
</dbReference>
<dbReference type="InterPro" id="IPR050638">
    <property type="entry name" value="AA-Vitamin_Transporters"/>
</dbReference>
<dbReference type="InterPro" id="IPR000620">
    <property type="entry name" value="EamA_dom"/>
</dbReference>
<proteinExistence type="inferred from homology"/>
<feature type="transmembrane region" description="Helical" evidence="6">
    <location>
        <begin position="233"/>
        <end position="253"/>
    </location>
</feature>
<gene>
    <name evidence="8" type="primary">rhtA</name>
    <name evidence="8" type="ORF">HLUCCA11_19095</name>
</gene>
<feature type="transmembrane region" description="Helical" evidence="6">
    <location>
        <begin position="38"/>
        <end position="56"/>
    </location>
</feature>
<dbReference type="PANTHER" id="PTHR32322">
    <property type="entry name" value="INNER MEMBRANE TRANSPORTER"/>
    <property type="match status" value="1"/>
</dbReference>
<feature type="transmembrane region" description="Helical" evidence="6">
    <location>
        <begin position="259"/>
        <end position="278"/>
    </location>
</feature>
<dbReference type="GO" id="GO:0016020">
    <property type="term" value="C:membrane"/>
    <property type="evidence" value="ECO:0007669"/>
    <property type="project" value="UniProtKB-SubCell"/>
</dbReference>
<dbReference type="PATRIC" id="fig|1666911.3.peg.2023"/>
<keyword evidence="3 6" id="KW-0812">Transmembrane</keyword>
<comment type="similarity">
    <text evidence="2">Belongs to the EamA transporter family.</text>
</comment>
<feature type="transmembrane region" description="Helical" evidence="6">
    <location>
        <begin position="175"/>
        <end position="197"/>
    </location>
</feature>
<organism evidence="8 9">
    <name type="scientific">Phormidesmis priestleyi Ana</name>
    <dbReference type="NCBI Taxonomy" id="1666911"/>
    <lineage>
        <taxon>Bacteria</taxon>
        <taxon>Bacillati</taxon>
        <taxon>Cyanobacteriota</taxon>
        <taxon>Cyanophyceae</taxon>
        <taxon>Leptolyngbyales</taxon>
        <taxon>Leptolyngbyaceae</taxon>
        <taxon>Phormidesmis</taxon>
    </lineage>
</organism>
<evidence type="ECO:0000256" key="2">
    <source>
        <dbReference type="ARBA" id="ARBA00007362"/>
    </source>
</evidence>
<keyword evidence="4 6" id="KW-1133">Transmembrane helix</keyword>
<evidence type="ECO:0000256" key="1">
    <source>
        <dbReference type="ARBA" id="ARBA00004141"/>
    </source>
</evidence>
<accession>A0A0P8BWK4</accession>
<name>A0A0P8BWK4_9CYAN</name>
<feature type="transmembrane region" description="Helical" evidence="6">
    <location>
        <begin position="68"/>
        <end position="88"/>
    </location>
</feature>
<dbReference type="SUPFAM" id="SSF103481">
    <property type="entry name" value="Multidrug resistance efflux transporter EmrE"/>
    <property type="match status" value="2"/>
</dbReference>
<comment type="caution">
    <text evidence="8">The sequence shown here is derived from an EMBL/GenBank/DDBJ whole genome shotgun (WGS) entry which is preliminary data.</text>
</comment>
<evidence type="ECO:0000313" key="8">
    <source>
        <dbReference type="EMBL" id="KPQ33262.1"/>
    </source>
</evidence>
<feature type="transmembrane region" description="Helical" evidence="6">
    <location>
        <begin position="94"/>
        <end position="111"/>
    </location>
</feature>
<evidence type="ECO:0000256" key="5">
    <source>
        <dbReference type="ARBA" id="ARBA00023136"/>
    </source>
</evidence>
<dbReference type="Pfam" id="PF00892">
    <property type="entry name" value="EamA"/>
    <property type="match status" value="1"/>
</dbReference>
<feature type="transmembrane region" description="Helical" evidence="6">
    <location>
        <begin position="203"/>
        <end position="221"/>
    </location>
</feature>
<protein>
    <submittedName>
        <fullName evidence="8">Inner membrane transporter RhtA</fullName>
    </submittedName>
</protein>
<evidence type="ECO:0000256" key="3">
    <source>
        <dbReference type="ARBA" id="ARBA00022692"/>
    </source>
</evidence>
<feature type="domain" description="EamA" evidence="7">
    <location>
        <begin position="142"/>
        <end position="273"/>
    </location>
</feature>
<evidence type="ECO:0000256" key="6">
    <source>
        <dbReference type="SAM" id="Phobius"/>
    </source>
</evidence>
<dbReference type="STRING" id="1666911.HLUCCA11_19095"/>
<evidence type="ECO:0000313" key="9">
    <source>
        <dbReference type="Proteomes" id="UP000050465"/>
    </source>
</evidence>
<evidence type="ECO:0000256" key="4">
    <source>
        <dbReference type="ARBA" id="ARBA00022989"/>
    </source>
</evidence>
<dbReference type="Proteomes" id="UP000050465">
    <property type="component" value="Unassembled WGS sequence"/>
</dbReference>
<feature type="transmembrane region" description="Helical" evidence="6">
    <location>
        <begin position="142"/>
        <end position="163"/>
    </location>
</feature>
<evidence type="ECO:0000259" key="7">
    <source>
        <dbReference type="Pfam" id="PF00892"/>
    </source>
</evidence>
<dbReference type="AlphaFoldDB" id="A0A0P8BWK4"/>
<dbReference type="EMBL" id="LJZR01000035">
    <property type="protein sequence ID" value="KPQ33262.1"/>
    <property type="molecule type" value="Genomic_DNA"/>
</dbReference>
<comment type="subcellular location">
    <subcellularLocation>
        <location evidence="1">Membrane</location>
        <topology evidence="1">Multi-pass membrane protein</topology>
    </subcellularLocation>
</comment>
<keyword evidence="5 6" id="KW-0472">Membrane</keyword>
<feature type="transmembrane region" description="Helical" evidence="6">
    <location>
        <begin position="116"/>
        <end position="136"/>
    </location>
</feature>
<dbReference type="PANTHER" id="PTHR32322:SF2">
    <property type="entry name" value="EAMA DOMAIN-CONTAINING PROTEIN"/>
    <property type="match status" value="1"/>
</dbReference>